<dbReference type="EMBL" id="WUBL01000085">
    <property type="protein sequence ID" value="KAF2966602.1"/>
    <property type="molecule type" value="Genomic_DNA"/>
</dbReference>
<reference evidence="4 5" key="1">
    <citation type="submission" date="2019-12" db="EMBL/GenBank/DDBJ databases">
        <title>Draft genome sequence of the ascomycete Xylaria multiplex DSM 110363.</title>
        <authorList>
            <person name="Buettner E."/>
            <person name="Kellner H."/>
        </authorList>
    </citation>
    <scope>NUCLEOTIDE SEQUENCE [LARGE SCALE GENOMIC DNA]</scope>
    <source>
        <strain evidence="4 5">DSM 110363</strain>
    </source>
</reference>
<accession>A0A7C8IU96</accession>
<dbReference type="Gene3D" id="4.10.240.10">
    <property type="entry name" value="Zn(2)-C6 fungal-type DNA-binding domain"/>
    <property type="match status" value="1"/>
</dbReference>
<dbReference type="CDD" id="cd00067">
    <property type="entry name" value="GAL4"/>
    <property type="match status" value="1"/>
</dbReference>
<dbReference type="GO" id="GO:0008270">
    <property type="term" value="F:zinc ion binding"/>
    <property type="evidence" value="ECO:0007669"/>
    <property type="project" value="InterPro"/>
</dbReference>
<evidence type="ECO:0000256" key="2">
    <source>
        <dbReference type="ARBA" id="ARBA00023242"/>
    </source>
</evidence>
<feature type="domain" description="Xylanolytic transcriptional activator regulatory" evidence="3">
    <location>
        <begin position="305"/>
        <end position="378"/>
    </location>
</feature>
<protein>
    <recommendedName>
        <fullName evidence="3">Xylanolytic transcriptional activator regulatory domain-containing protein</fullName>
    </recommendedName>
</protein>
<keyword evidence="5" id="KW-1185">Reference proteome</keyword>
<evidence type="ECO:0000313" key="4">
    <source>
        <dbReference type="EMBL" id="KAF2966602.1"/>
    </source>
</evidence>
<gene>
    <name evidence="4" type="ORF">GQX73_g6990</name>
</gene>
<dbReference type="SMART" id="SM00906">
    <property type="entry name" value="Fungal_trans"/>
    <property type="match status" value="1"/>
</dbReference>
<dbReference type="AlphaFoldDB" id="A0A7C8IU96"/>
<dbReference type="CDD" id="cd12148">
    <property type="entry name" value="fungal_TF_MHR"/>
    <property type="match status" value="1"/>
</dbReference>
<dbReference type="InterPro" id="IPR007219">
    <property type="entry name" value="XnlR_reg_dom"/>
</dbReference>
<dbReference type="Pfam" id="PF04082">
    <property type="entry name" value="Fungal_trans"/>
    <property type="match status" value="1"/>
</dbReference>
<keyword evidence="2" id="KW-0539">Nucleus</keyword>
<proteinExistence type="predicted"/>
<dbReference type="InterPro" id="IPR036864">
    <property type="entry name" value="Zn2-C6_fun-type_DNA-bd_sf"/>
</dbReference>
<dbReference type="OrthoDB" id="103819at2759"/>
<comment type="caution">
    <text evidence="4">The sequence shown here is derived from an EMBL/GenBank/DDBJ whole genome shotgun (WGS) entry which is preliminary data.</text>
</comment>
<keyword evidence="1" id="KW-0479">Metal-binding</keyword>
<dbReference type="PANTHER" id="PTHR46910:SF5">
    <property type="entry name" value="ZN(II)2CYS6 TRANSCRIPTION FACTOR (EUROFUNG)"/>
    <property type="match status" value="1"/>
</dbReference>
<dbReference type="InParanoid" id="A0A7C8IU96"/>
<evidence type="ECO:0000259" key="3">
    <source>
        <dbReference type="SMART" id="SM00906"/>
    </source>
</evidence>
<sequence length="669" mass="74897">MAPSVDVKRAKYARQVRCDRSQPCSNCRASGIACQQAIPRSDTGPKAADRITQLERHIELLEDRLSVFERQRNDSVATTALSRFIPTPATITTENEPRISSLASNNLYQGNSSFAALSAEAGEAVQTSTLSNTSDTTQNIDESFHNLNNLIHIESTESSLSDHYFSPAPSRQLTSLQEALPVSLVVSILRKLKARGSIFLHGYMISDVTLIEDLCRRVCFPTDPVSTGLVNSMHGLLYILLRECLILGDPLAEDYDLKEYISRCGRNFNTGIETYDILAVPSFENVLSLTLGVVKAQNEAKLFLARTLASAAASHCHILGYHREKLYQSDRTTVSHTMRRLFWSLYVFDKNMSLILGRTSSFQDIEIDAQYPPLSTDQGRKPWDEWFHLAIRLAKVQGQIYDRLYSAAGIQTEVSERRRHIESLEAVLHHWRTDLEQINSTHVNYPEVFNLSRAHWDIMYYSTLTCLLRASATPTSGGEISSQCFQAARSSLKGHLFCFSRYNSSNMLSDADFANWLAPIPQHPVQLAIDTSRVLHTSSFTPFIVIFLHAIAATSIEDLDLLDEVVQTLRSTRQAGRPFERLYELCATFARLARRLVEGAQPCVGAYNQGTDSLQLPEEAGQMPVYWLESLQNPDVMSDEFANVSTIFADWMNGQPSVADIPSNNSGYV</sequence>
<dbReference type="GO" id="GO:0006351">
    <property type="term" value="P:DNA-templated transcription"/>
    <property type="evidence" value="ECO:0007669"/>
    <property type="project" value="InterPro"/>
</dbReference>
<dbReference type="Pfam" id="PF00172">
    <property type="entry name" value="Zn_clus"/>
    <property type="match status" value="1"/>
</dbReference>
<dbReference type="GO" id="GO:0003677">
    <property type="term" value="F:DNA binding"/>
    <property type="evidence" value="ECO:0007669"/>
    <property type="project" value="InterPro"/>
</dbReference>
<dbReference type="PANTHER" id="PTHR46910">
    <property type="entry name" value="TRANSCRIPTION FACTOR PDR1"/>
    <property type="match status" value="1"/>
</dbReference>
<dbReference type="InterPro" id="IPR001138">
    <property type="entry name" value="Zn2Cys6_DnaBD"/>
</dbReference>
<dbReference type="InterPro" id="IPR050987">
    <property type="entry name" value="AtrR-like"/>
</dbReference>
<organism evidence="4 5">
    <name type="scientific">Xylaria multiplex</name>
    <dbReference type="NCBI Taxonomy" id="323545"/>
    <lineage>
        <taxon>Eukaryota</taxon>
        <taxon>Fungi</taxon>
        <taxon>Dikarya</taxon>
        <taxon>Ascomycota</taxon>
        <taxon>Pezizomycotina</taxon>
        <taxon>Sordariomycetes</taxon>
        <taxon>Xylariomycetidae</taxon>
        <taxon>Xylariales</taxon>
        <taxon>Xylariaceae</taxon>
        <taxon>Xylaria</taxon>
    </lineage>
</organism>
<evidence type="ECO:0000313" key="5">
    <source>
        <dbReference type="Proteomes" id="UP000481858"/>
    </source>
</evidence>
<dbReference type="GO" id="GO:0000981">
    <property type="term" value="F:DNA-binding transcription factor activity, RNA polymerase II-specific"/>
    <property type="evidence" value="ECO:0007669"/>
    <property type="project" value="InterPro"/>
</dbReference>
<dbReference type="Proteomes" id="UP000481858">
    <property type="component" value="Unassembled WGS sequence"/>
</dbReference>
<name>A0A7C8IU96_9PEZI</name>
<evidence type="ECO:0000256" key="1">
    <source>
        <dbReference type="ARBA" id="ARBA00022723"/>
    </source>
</evidence>